<dbReference type="RefSeq" id="WP_260574796.1">
    <property type="nucleotide sequence ID" value="NZ_CP104205.1"/>
</dbReference>
<protein>
    <submittedName>
        <fullName evidence="1">Uncharacterized protein</fullName>
    </submittedName>
</protein>
<name>A0ABY5YD06_9FLAO</name>
<organism evidence="1 2">
    <name type="scientific">Maribacter litopenaei</name>
    <dbReference type="NCBI Taxonomy" id="2976127"/>
    <lineage>
        <taxon>Bacteria</taxon>
        <taxon>Pseudomonadati</taxon>
        <taxon>Bacteroidota</taxon>
        <taxon>Flavobacteriia</taxon>
        <taxon>Flavobacteriales</taxon>
        <taxon>Flavobacteriaceae</taxon>
        <taxon>Maribacter</taxon>
    </lineage>
</organism>
<proteinExistence type="predicted"/>
<evidence type="ECO:0000313" key="2">
    <source>
        <dbReference type="Proteomes" id="UP001059209"/>
    </source>
</evidence>
<dbReference type="EMBL" id="CP104205">
    <property type="protein sequence ID" value="UWX56207.1"/>
    <property type="molecule type" value="Genomic_DNA"/>
</dbReference>
<sequence length="68" mass="7877">MQRLKLILGAFLLVLILFTFSAATIDIQPEEVSKVEFQNQLAIQKEAKIYASEKRHWSELLVNTLTMR</sequence>
<accession>A0ABY5YD06</accession>
<reference evidence="1" key="1">
    <citation type="submission" date="2022-09" db="EMBL/GenBank/DDBJ databases">
        <title>Maribacter litopenaei sp. nov., isolated from the intestinal tract of the Pacific White Shrimp, Litopenaeus vannamei.</title>
        <authorList>
            <person name="Kim S.Y."/>
            <person name="Hwang C.Y."/>
        </authorList>
    </citation>
    <scope>NUCLEOTIDE SEQUENCE</scope>
    <source>
        <strain evidence="1">HL-LV01</strain>
    </source>
</reference>
<evidence type="ECO:0000313" key="1">
    <source>
        <dbReference type="EMBL" id="UWX56207.1"/>
    </source>
</evidence>
<gene>
    <name evidence="1" type="ORF">NYZ99_08145</name>
</gene>
<dbReference type="Proteomes" id="UP001059209">
    <property type="component" value="Chromosome"/>
</dbReference>
<keyword evidence="2" id="KW-1185">Reference proteome</keyword>